<evidence type="ECO:0000256" key="1">
    <source>
        <dbReference type="SAM" id="Phobius"/>
    </source>
</evidence>
<evidence type="ECO:0000313" key="2">
    <source>
        <dbReference type="EMBL" id="SFU36702.1"/>
    </source>
</evidence>
<sequence length="132" mass="14589">MSAVFVKTGVVYLVLGLMAGGVMHHQHHAGLLPLHAYLSAIGGLSIVFGLIYRTFPRAGRDRLAFWHFWLFNIPMGLIFLYMSWAVGAGRTFDDTQPHTNDMKLGVLALVLVVSVCVFVVNVFKNVTDAINE</sequence>
<gene>
    <name evidence="2" type="ORF">SAMN05216552_1002108</name>
</gene>
<keyword evidence="1" id="KW-0812">Transmembrane</keyword>
<dbReference type="InterPro" id="IPR036927">
    <property type="entry name" value="Cyt_c_oxase-like_su1_sf"/>
</dbReference>
<evidence type="ECO:0000313" key="3">
    <source>
        <dbReference type="Proteomes" id="UP000199391"/>
    </source>
</evidence>
<dbReference type="EMBL" id="FPBO01000002">
    <property type="protein sequence ID" value="SFU36702.1"/>
    <property type="molecule type" value="Genomic_DNA"/>
</dbReference>
<dbReference type="OrthoDB" id="9808748at2"/>
<evidence type="ECO:0008006" key="4">
    <source>
        <dbReference type="Google" id="ProtNLM"/>
    </source>
</evidence>
<dbReference type="Proteomes" id="UP000199391">
    <property type="component" value="Unassembled WGS sequence"/>
</dbReference>
<keyword evidence="3" id="KW-1185">Reference proteome</keyword>
<keyword evidence="1" id="KW-1133">Transmembrane helix</keyword>
<dbReference type="RefSeq" id="WP_093553235.1">
    <property type="nucleotide sequence ID" value="NZ_FPBO01000002.1"/>
</dbReference>
<dbReference type="Gene3D" id="1.20.210.10">
    <property type="entry name" value="Cytochrome c oxidase-like, subunit I domain"/>
    <property type="match status" value="1"/>
</dbReference>
<feature type="transmembrane region" description="Helical" evidence="1">
    <location>
        <begin position="34"/>
        <end position="52"/>
    </location>
</feature>
<dbReference type="STRING" id="1035707.SAMN05216552_1002108"/>
<accession>A0A1I7FKH1</accession>
<feature type="transmembrane region" description="Helical" evidence="1">
    <location>
        <begin position="104"/>
        <end position="123"/>
    </location>
</feature>
<feature type="transmembrane region" description="Helical" evidence="1">
    <location>
        <begin position="5"/>
        <end position="22"/>
    </location>
</feature>
<dbReference type="AlphaFoldDB" id="A0A1I7FKH1"/>
<proteinExistence type="predicted"/>
<name>A0A1I7FKH1_9BURK</name>
<reference evidence="3" key="1">
    <citation type="submission" date="2016-10" db="EMBL/GenBank/DDBJ databases">
        <authorList>
            <person name="Varghese N."/>
            <person name="Submissions S."/>
        </authorList>
    </citation>
    <scope>NUCLEOTIDE SEQUENCE [LARGE SCALE GENOMIC DNA]</scope>
    <source>
        <strain evidence="3">CGMCC 1.11014</strain>
    </source>
</reference>
<feature type="transmembrane region" description="Helical" evidence="1">
    <location>
        <begin position="64"/>
        <end position="84"/>
    </location>
</feature>
<protein>
    <recommendedName>
        <fullName evidence="4">Cytochrome C and Quinol oxidase polypeptide I</fullName>
    </recommendedName>
</protein>
<organism evidence="2 3">
    <name type="scientific">Pseudoduganella namucuonensis</name>
    <dbReference type="NCBI Taxonomy" id="1035707"/>
    <lineage>
        <taxon>Bacteria</taxon>
        <taxon>Pseudomonadati</taxon>
        <taxon>Pseudomonadota</taxon>
        <taxon>Betaproteobacteria</taxon>
        <taxon>Burkholderiales</taxon>
        <taxon>Oxalobacteraceae</taxon>
        <taxon>Telluria group</taxon>
        <taxon>Pseudoduganella</taxon>
    </lineage>
</organism>
<keyword evidence="1" id="KW-0472">Membrane</keyword>